<dbReference type="GO" id="GO:0015031">
    <property type="term" value="P:protein transport"/>
    <property type="evidence" value="ECO:0007669"/>
    <property type="project" value="UniProtKB-KW"/>
</dbReference>
<gene>
    <name evidence="10" type="ORF">LSAT_V11C100035190</name>
</gene>
<proteinExistence type="inferred from homology"/>
<keyword evidence="8 9" id="KW-0472">Membrane</keyword>
<comment type="subcellular location">
    <subcellularLocation>
        <location evidence="1">Membrane</location>
        <topology evidence="1">Single-pass type IV membrane protein</topology>
    </subcellularLocation>
</comment>
<organism evidence="10 11">
    <name type="scientific">Lactuca sativa</name>
    <name type="common">Garden lettuce</name>
    <dbReference type="NCBI Taxonomy" id="4236"/>
    <lineage>
        <taxon>Eukaryota</taxon>
        <taxon>Viridiplantae</taxon>
        <taxon>Streptophyta</taxon>
        <taxon>Embryophyta</taxon>
        <taxon>Tracheophyta</taxon>
        <taxon>Spermatophyta</taxon>
        <taxon>Magnoliopsida</taxon>
        <taxon>eudicotyledons</taxon>
        <taxon>Gunneridae</taxon>
        <taxon>Pentapetalae</taxon>
        <taxon>asterids</taxon>
        <taxon>campanulids</taxon>
        <taxon>Asterales</taxon>
        <taxon>Asteraceae</taxon>
        <taxon>Cichorioideae</taxon>
        <taxon>Cichorieae</taxon>
        <taxon>Lactucinae</taxon>
        <taxon>Lactuca</taxon>
    </lineage>
</organism>
<dbReference type="PANTHER" id="PTHR15959:SF0">
    <property type="entry name" value="SYNTAXIN-18"/>
    <property type="match status" value="1"/>
</dbReference>
<evidence type="ECO:0000256" key="4">
    <source>
        <dbReference type="ARBA" id="ARBA00022692"/>
    </source>
</evidence>
<protein>
    <submittedName>
        <fullName evidence="10">Uncharacterized protein</fullName>
    </submittedName>
</protein>
<reference evidence="10 11" key="1">
    <citation type="journal article" date="2017" name="Nat. Commun.">
        <title>Genome assembly with in vitro proximity ligation data and whole-genome triplication in lettuce.</title>
        <authorList>
            <person name="Reyes-Chin-Wo S."/>
            <person name="Wang Z."/>
            <person name="Yang X."/>
            <person name="Kozik A."/>
            <person name="Arikit S."/>
            <person name="Song C."/>
            <person name="Xia L."/>
            <person name="Froenicke L."/>
            <person name="Lavelle D.O."/>
            <person name="Truco M.J."/>
            <person name="Xia R."/>
            <person name="Zhu S."/>
            <person name="Xu C."/>
            <person name="Xu H."/>
            <person name="Xu X."/>
            <person name="Cox K."/>
            <person name="Korf I."/>
            <person name="Meyers B.C."/>
            <person name="Michelmore R.W."/>
        </authorList>
    </citation>
    <scope>NUCLEOTIDE SEQUENCE [LARGE SCALE GENOMIC DNA]</scope>
    <source>
        <strain evidence="11">cv. Salinas</strain>
        <tissue evidence="10">Seedlings</tissue>
    </source>
</reference>
<dbReference type="Proteomes" id="UP000235145">
    <property type="component" value="Unassembled WGS sequence"/>
</dbReference>
<comment type="caution">
    <text evidence="10">The sequence shown here is derived from an EMBL/GenBank/DDBJ whole genome shotgun (WGS) entry which is preliminary data.</text>
</comment>
<accession>A0A9R1XTT1</accession>
<evidence type="ECO:0000313" key="11">
    <source>
        <dbReference type="Proteomes" id="UP000235145"/>
    </source>
</evidence>
<evidence type="ECO:0000256" key="9">
    <source>
        <dbReference type="SAM" id="Phobius"/>
    </source>
</evidence>
<evidence type="ECO:0000256" key="6">
    <source>
        <dbReference type="ARBA" id="ARBA00022989"/>
    </source>
</evidence>
<keyword evidence="7" id="KW-0175">Coiled coil</keyword>
<feature type="transmembrane region" description="Helical" evidence="9">
    <location>
        <begin position="170"/>
        <end position="190"/>
    </location>
</feature>
<evidence type="ECO:0000313" key="10">
    <source>
        <dbReference type="EMBL" id="KAJ0225309.1"/>
    </source>
</evidence>
<keyword evidence="4 9" id="KW-0812">Transmembrane</keyword>
<keyword evidence="3" id="KW-0813">Transport</keyword>
<feature type="transmembrane region" description="Helical" evidence="9">
    <location>
        <begin position="104"/>
        <end position="126"/>
    </location>
</feature>
<dbReference type="GO" id="GO:0031201">
    <property type="term" value="C:SNARE complex"/>
    <property type="evidence" value="ECO:0000318"/>
    <property type="project" value="GO_Central"/>
</dbReference>
<evidence type="ECO:0000256" key="2">
    <source>
        <dbReference type="ARBA" id="ARBA00009063"/>
    </source>
</evidence>
<dbReference type="AlphaFoldDB" id="A0A9R1XTT1"/>
<dbReference type="EMBL" id="NBSK02000001">
    <property type="protein sequence ID" value="KAJ0225309.1"/>
    <property type="molecule type" value="Genomic_DNA"/>
</dbReference>
<keyword evidence="11" id="KW-1185">Reference proteome</keyword>
<dbReference type="GO" id="GO:0005783">
    <property type="term" value="C:endoplasmic reticulum"/>
    <property type="evidence" value="ECO:0000318"/>
    <property type="project" value="GO_Central"/>
</dbReference>
<dbReference type="GO" id="GO:0006890">
    <property type="term" value="P:retrograde vesicle-mediated transport, Golgi to endoplasmic reticulum"/>
    <property type="evidence" value="ECO:0000318"/>
    <property type="project" value="GO_Central"/>
</dbReference>
<keyword evidence="6 9" id="KW-1133">Transmembrane helix</keyword>
<comment type="similarity">
    <text evidence="2">Belongs to the syntaxin family.</text>
</comment>
<evidence type="ECO:0000256" key="1">
    <source>
        <dbReference type="ARBA" id="ARBA00004211"/>
    </source>
</evidence>
<dbReference type="PANTHER" id="PTHR15959">
    <property type="entry name" value="SYNTAXIN-18"/>
    <property type="match status" value="1"/>
</dbReference>
<evidence type="ECO:0000256" key="7">
    <source>
        <dbReference type="ARBA" id="ARBA00023054"/>
    </source>
</evidence>
<evidence type="ECO:0000256" key="8">
    <source>
        <dbReference type="ARBA" id="ARBA00023136"/>
    </source>
</evidence>
<name>A0A9R1XTT1_LACSA</name>
<evidence type="ECO:0000256" key="3">
    <source>
        <dbReference type="ARBA" id="ARBA00022448"/>
    </source>
</evidence>
<keyword evidence="5" id="KW-0653">Protein transport</keyword>
<evidence type="ECO:0000256" key="5">
    <source>
        <dbReference type="ARBA" id="ARBA00022927"/>
    </source>
</evidence>
<sequence>MGTLSLGFNEQAKRATLMSSFIMHNPHELSNFTEVSLKIVSYKNTKKHGVDYVDPHHTAEEERDIIEHLVSAFVQPYKEQIGILKTSITDEDANGQGWLGIMMILFYIYSSFSAIIVCQLTIVRFLEDLPTVHQQVLDDDTCALQSVEATKNVEMRNKELTQANKRNNMLTFHGFFILFLTFTILFLDWYN</sequence>